<organism evidence="1 2">
    <name type="scientific">Francisella orientalis</name>
    <dbReference type="NCBI Taxonomy" id="299583"/>
    <lineage>
        <taxon>Bacteria</taxon>
        <taxon>Pseudomonadati</taxon>
        <taxon>Pseudomonadota</taxon>
        <taxon>Gammaproteobacteria</taxon>
        <taxon>Thiotrichales</taxon>
        <taxon>Francisellaceae</taxon>
        <taxon>Francisella</taxon>
    </lineage>
</organism>
<protein>
    <submittedName>
        <fullName evidence="1">Uncharacterized protein</fullName>
    </submittedName>
</protein>
<dbReference type="EMBL" id="CP011923">
    <property type="protein sequence ID" value="AKN88327.1"/>
    <property type="molecule type" value="Genomic_DNA"/>
</dbReference>
<gene>
    <name evidence="1" type="ORF">FNO190_0511</name>
</gene>
<name>A0ABM5U4Z8_9GAMM</name>
<proteinExistence type="predicted"/>
<evidence type="ECO:0000313" key="2">
    <source>
        <dbReference type="Proteomes" id="UP000035930"/>
    </source>
</evidence>
<dbReference type="Pfam" id="PF19952">
    <property type="entry name" value="DUF6414"/>
    <property type="match status" value="1"/>
</dbReference>
<sequence>MNYVTNFEEISAIKEQRAKGNNQKIMSQQLKSIDVRAKEVGLHLDKSLLENLSLVLNYGFQDQFEVQMEFSKLIFSANLNRSHLREPEELMIRKYSRQSEVEFTLFGIITQHQREKLEELEEKKRLSKYKRSTNELYLSYKQC</sequence>
<evidence type="ECO:0000313" key="1">
    <source>
        <dbReference type="EMBL" id="AKN88327.1"/>
    </source>
</evidence>
<dbReference type="Proteomes" id="UP000035930">
    <property type="component" value="Chromosome"/>
</dbReference>
<keyword evidence="2" id="KW-1185">Reference proteome</keyword>
<accession>A0ABM5U4Z8</accession>
<dbReference type="RefSeq" id="WP_014715061.1">
    <property type="nucleotide sequence ID" value="NZ_CP011923.2"/>
</dbReference>
<reference evidence="1" key="1">
    <citation type="submission" date="2017-08" db="EMBL/GenBank/DDBJ databases">
        <title>Complete Genome Sequence of Francisella noatunensis subsp. orientalis strain FNO190.</title>
        <authorList>
            <person name="Pereira F.L."/>
            <person name="Goncalves L.A."/>
            <person name="Guilherme T.C."/>
            <person name="Soares S.C."/>
            <person name="Dorella F.A."/>
            <person name="Carvalho A.F."/>
            <person name="Leibowitz M.P."/>
            <person name="Leal C.A.G."/>
            <person name="Azevedo V.A.C."/>
            <person name="Figueiredo H.C.P."/>
        </authorList>
    </citation>
    <scope>NUCLEOTIDE SEQUENCE</scope>
    <source>
        <strain evidence="1">FNO190</strain>
    </source>
</reference>
<dbReference type="InterPro" id="IPR045633">
    <property type="entry name" value="DUF6414"/>
</dbReference>